<keyword evidence="3" id="KW-1185">Reference proteome</keyword>
<sequence>MRMSGFALRWFAVLVLLVAAPLARSQTPSPLDLDRSFGTDGLVSVPQATGAMPGSLSLGFVQLPASGTYLLFSAQVFSGTPRIVCSRIQANGALDTSFGTNGSIAYALPIPDGVVGGAVDQIQTRAVVVVQGGAEIVHFVYKFSVNFVAVARFATDGSLLGFTSSNMPTHFAGGVGALRDVLALPNVRPGFNGLLMAVQGQGGEVDRAALIKYEGSQFFEGFSASFSNLDLRVFRIAMRPDGKIDALGTAAAKALYVPYDPAANVVGSQRFFDLHCSTSTASASVLDDIVRDAPLTNEPLLIGRARCTGGDLEVIAARVSSIDTAPTPSGHLRLSINPGACDTLTIQCATMAMASQGQSGRIYVGTPAFELAFVDIHPGTGAPQLAARYSMQVSNNSGSLLVWPTRSFGWYQGYPLLTGVGVSNNSVSFGMSRVIVGTLLSDGFEN</sequence>
<evidence type="ECO:0000313" key="2">
    <source>
        <dbReference type="EMBL" id="AVP99242.1"/>
    </source>
</evidence>
<accession>A0A2P1PWN5</accession>
<dbReference type="EMBL" id="CP027860">
    <property type="protein sequence ID" value="AVP99242.1"/>
    <property type="molecule type" value="Genomic_DNA"/>
</dbReference>
<keyword evidence="1" id="KW-0732">Signal</keyword>
<name>A0A2P1PWN5_9GAMM</name>
<reference evidence="2 3" key="1">
    <citation type="submission" date="2018-03" db="EMBL/GenBank/DDBJ databases">
        <title>Ahniella affigens gen. nov., sp. nov., a gammaproteobacterium isolated from sandy soil near a stream.</title>
        <authorList>
            <person name="Ko Y."/>
            <person name="Kim J.-H."/>
        </authorList>
    </citation>
    <scope>NUCLEOTIDE SEQUENCE [LARGE SCALE GENOMIC DNA]</scope>
    <source>
        <strain evidence="2 3">D13</strain>
    </source>
</reference>
<organism evidence="2 3">
    <name type="scientific">Ahniella affigens</name>
    <dbReference type="NCBI Taxonomy" id="2021234"/>
    <lineage>
        <taxon>Bacteria</taxon>
        <taxon>Pseudomonadati</taxon>
        <taxon>Pseudomonadota</taxon>
        <taxon>Gammaproteobacteria</taxon>
        <taxon>Lysobacterales</taxon>
        <taxon>Rhodanobacteraceae</taxon>
        <taxon>Ahniella</taxon>
    </lineage>
</organism>
<evidence type="ECO:0000256" key="1">
    <source>
        <dbReference type="SAM" id="SignalP"/>
    </source>
</evidence>
<evidence type="ECO:0008006" key="4">
    <source>
        <dbReference type="Google" id="ProtNLM"/>
    </source>
</evidence>
<proteinExistence type="predicted"/>
<evidence type="ECO:0000313" key="3">
    <source>
        <dbReference type="Proteomes" id="UP000241074"/>
    </source>
</evidence>
<protein>
    <recommendedName>
        <fullName evidence="4">IgGFc-binding protein N-terminal domain-containing protein</fullName>
    </recommendedName>
</protein>
<dbReference type="KEGG" id="xba:C7S18_19655"/>
<dbReference type="Proteomes" id="UP000241074">
    <property type="component" value="Chromosome"/>
</dbReference>
<gene>
    <name evidence="2" type="ORF">C7S18_19655</name>
</gene>
<reference evidence="2 3" key="2">
    <citation type="submission" date="2018-03" db="EMBL/GenBank/DDBJ databases">
        <authorList>
            <person name="Keele B.F."/>
        </authorList>
    </citation>
    <scope>NUCLEOTIDE SEQUENCE [LARGE SCALE GENOMIC DNA]</scope>
    <source>
        <strain evidence="2 3">D13</strain>
    </source>
</reference>
<feature type="signal peptide" evidence="1">
    <location>
        <begin position="1"/>
        <end position="25"/>
    </location>
</feature>
<feature type="chain" id="PRO_5015177478" description="IgGFc-binding protein N-terminal domain-containing protein" evidence="1">
    <location>
        <begin position="26"/>
        <end position="446"/>
    </location>
</feature>
<dbReference type="AlphaFoldDB" id="A0A2P1PWN5"/>